<dbReference type="InterPro" id="IPR000719">
    <property type="entry name" value="Prot_kinase_dom"/>
</dbReference>
<keyword evidence="3" id="KW-0808">Transferase</keyword>
<dbReference type="PANTHER" id="PTHR44899:SF3">
    <property type="entry name" value="SERINE_THREONINE-PROTEIN KINASE NEK1"/>
    <property type="match status" value="1"/>
</dbReference>
<dbReference type="AlphaFoldDB" id="A0A5J4TTQ9"/>
<evidence type="ECO:0000256" key="1">
    <source>
        <dbReference type="ARBA" id="ARBA00012513"/>
    </source>
</evidence>
<dbReference type="Pfam" id="PF00069">
    <property type="entry name" value="Pkinase"/>
    <property type="match status" value="1"/>
</dbReference>
<dbReference type="GO" id="GO:0005524">
    <property type="term" value="F:ATP binding"/>
    <property type="evidence" value="ECO:0007669"/>
    <property type="project" value="UniProtKB-KW"/>
</dbReference>
<dbReference type="Proteomes" id="UP000324800">
    <property type="component" value="Unassembled WGS sequence"/>
</dbReference>
<dbReference type="SMART" id="SM00220">
    <property type="entry name" value="S_TKc"/>
    <property type="match status" value="1"/>
</dbReference>
<evidence type="ECO:0000256" key="4">
    <source>
        <dbReference type="ARBA" id="ARBA00022741"/>
    </source>
</evidence>
<evidence type="ECO:0000259" key="9">
    <source>
        <dbReference type="PROSITE" id="PS50011"/>
    </source>
</evidence>
<sequence>MRYFTDQEILEVDNEVRVIIDAFQFSNEKQLSFLPVVKPLGFFLNKNEDQAYLVTEYCEGGDLQIFIQKMMKSNSLISVEDVWSFIGQLLLLVQQIHQNRIIHRDLKPSNIPLTKDKKIKLADFGLSRKLQEGYDYNLHEGGTKCNNSLLISGLVVITSKFDLIKNVLDTEPPELPEQYPESMRNLIKYMLIKV</sequence>
<gene>
    <name evidence="10" type="ORF">EZS28_042567</name>
</gene>
<comment type="caution">
    <text evidence="10">The sequence shown here is derived from an EMBL/GenBank/DDBJ whole genome shotgun (WGS) entry which is preliminary data.</text>
</comment>
<evidence type="ECO:0000256" key="5">
    <source>
        <dbReference type="ARBA" id="ARBA00022777"/>
    </source>
</evidence>
<keyword evidence="6" id="KW-0067">ATP-binding</keyword>
<dbReference type="EMBL" id="SNRW01024905">
    <property type="protein sequence ID" value="KAA6361906.1"/>
    <property type="molecule type" value="Genomic_DNA"/>
</dbReference>
<accession>A0A5J4TTQ9</accession>
<dbReference type="InterPro" id="IPR011009">
    <property type="entry name" value="Kinase-like_dom_sf"/>
</dbReference>
<organism evidence="10 11">
    <name type="scientific">Streblomastix strix</name>
    <dbReference type="NCBI Taxonomy" id="222440"/>
    <lineage>
        <taxon>Eukaryota</taxon>
        <taxon>Metamonada</taxon>
        <taxon>Preaxostyla</taxon>
        <taxon>Oxymonadida</taxon>
        <taxon>Streblomastigidae</taxon>
        <taxon>Streblomastix</taxon>
    </lineage>
</organism>
<dbReference type="InterPro" id="IPR051131">
    <property type="entry name" value="NEK_Ser/Thr_kinase_NIMA"/>
</dbReference>
<evidence type="ECO:0000256" key="7">
    <source>
        <dbReference type="ARBA" id="ARBA00047899"/>
    </source>
</evidence>
<keyword evidence="5" id="KW-0418">Kinase</keyword>
<dbReference type="Gene3D" id="1.10.510.10">
    <property type="entry name" value="Transferase(Phosphotransferase) domain 1"/>
    <property type="match status" value="1"/>
</dbReference>
<dbReference type="EC" id="2.7.11.1" evidence="1"/>
<dbReference type="SUPFAM" id="SSF56112">
    <property type="entry name" value="Protein kinase-like (PK-like)"/>
    <property type="match status" value="1"/>
</dbReference>
<dbReference type="OrthoDB" id="10261027at2759"/>
<evidence type="ECO:0000256" key="6">
    <source>
        <dbReference type="ARBA" id="ARBA00022840"/>
    </source>
</evidence>
<proteinExistence type="predicted"/>
<evidence type="ECO:0000313" key="11">
    <source>
        <dbReference type="Proteomes" id="UP000324800"/>
    </source>
</evidence>
<comment type="catalytic activity">
    <reaction evidence="8">
        <text>L-seryl-[protein] + ATP = O-phospho-L-seryl-[protein] + ADP + H(+)</text>
        <dbReference type="Rhea" id="RHEA:17989"/>
        <dbReference type="Rhea" id="RHEA-COMP:9863"/>
        <dbReference type="Rhea" id="RHEA-COMP:11604"/>
        <dbReference type="ChEBI" id="CHEBI:15378"/>
        <dbReference type="ChEBI" id="CHEBI:29999"/>
        <dbReference type="ChEBI" id="CHEBI:30616"/>
        <dbReference type="ChEBI" id="CHEBI:83421"/>
        <dbReference type="ChEBI" id="CHEBI:456216"/>
        <dbReference type="EC" id="2.7.11.1"/>
    </reaction>
</comment>
<dbReference type="GO" id="GO:0004674">
    <property type="term" value="F:protein serine/threonine kinase activity"/>
    <property type="evidence" value="ECO:0007669"/>
    <property type="project" value="UniProtKB-KW"/>
</dbReference>
<evidence type="ECO:0000256" key="8">
    <source>
        <dbReference type="ARBA" id="ARBA00048679"/>
    </source>
</evidence>
<dbReference type="PANTHER" id="PTHR44899">
    <property type="entry name" value="CAMK FAMILY PROTEIN KINASE"/>
    <property type="match status" value="1"/>
</dbReference>
<evidence type="ECO:0000256" key="2">
    <source>
        <dbReference type="ARBA" id="ARBA00022527"/>
    </source>
</evidence>
<evidence type="ECO:0000313" key="10">
    <source>
        <dbReference type="EMBL" id="KAA6361906.1"/>
    </source>
</evidence>
<keyword evidence="2" id="KW-0723">Serine/threonine-protein kinase</keyword>
<evidence type="ECO:0000256" key="3">
    <source>
        <dbReference type="ARBA" id="ARBA00022679"/>
    </source>
</evidence>
<feature type="domain" description="Protein kinase" evidence="9">
    <location>
        <begin position="1"/>
        <end position="194"/>
    </location>
</feature>
<protein>
    <recommendedName>
        <fullName evidence="1">non-specific serine/threonine protein kinase</fullName>
        <ecNumber evidence="1">2.7.11.1</ecNumber>
    </recommendedName>
</protein>
<keyword evidence="4" id="KW-0547">Nucleotide-binding</keyword>
<comment type="catalytic activity">
    <reaction evidence="7">
        <text>L-threonyl-[protein] + ATP = O-phospho-L-threonyl-[protein] + ADP + H(+)</text>
        <dbReference type="Rhea" id="RHEA:46608"/>
        <dbReference type="Rhea" id="RHEA-COMP:11060"/>
        <dbReference type="Rhea" id="RHEA-COMP:11605"/>
        <dbReference type="ChEBI" id="CHEBI:15378"/>
        <dbReference type="ChEBI" id="CHEBI:30013"/>
        <dbReference type="ChEBI" id="CHEBI:30616"/>
        <dbReference type="ChEBI" id="CHEBI:61977"/>
        <dbReference type="ChEBI" id="CHEBI:456216"/>
        <dbReference type="EC" id="2.7.11.1"/>
    </reaction>
</comment>
<name>A0A5J4TTQ9_9EUKA</name>
<reference evidence="10 11" key="1">
    <citation type="submission" date="2019-03" db="EMBL/GenBank/DDBJ databases">
        <title>Single cell metagenomics reveals metabolic interactions within the superorganism composed of flagellate Streblomastix strix and complex community of Bacteroidetes bacteria on its surface.</title>
        <authorList>
            <person name="Treitli S.C."/>
            <person name="Kolisko M."/>
            <person name="Husnik F."/>
            <person name="Keeling P."/>
            <person name="Hampl V."/>
        </authorList>
    </citation>
    <scope>NUCLEOTIDE SEQUENCE [LARGE SCALE GENOMIC DNA]</scope>
    <source>
        <strain evidence="10">ST1C</strain>
    </source>
</reference>
<dbReference type="PROSITE" id="PS50011">
    <property type="entry name" value="PROTEIN_KINASE_DOM"/>
    <property type="match status" value="1"/>
</dbReference>